<proteinExistence type="predicted"/>
<protein>
    <submittedName>
        <fullName evidence="2">Uncharacterized protein</fullName>
    </submittedName>
</protein>
<sequence>MGDNGNKLAFSATKKSSINDENFNRRHEALAVASANIALTMLRRGKFLEHELGRALDHIRTSNQCLKEFISLLESADEDRRDRRGGAGSWLKIAEQVKSVAEWVDRCADDKDEHDDAEKEVTTEDKIEKETGGVSPAT</sequence>
<organism evidence="2 3">
    <name type="scientific">Talaromyces stipitatus (strain ATCC 10500 / CBS 375.48 / QM 6759 / NRRL 1006)</name>
    <name type="common">Penicillium stipitatum</name>
    <dbReference type="NCBI Taxonomy" id="441959"/>
    <lineage>
        <taxon>Eukaryota</taxon>
        <taxon>Fungi</taxon>
        <taxon>Dikarya</taxon>
        <taxon>Ascomycota</taxon>
        <taxon>Pezizomycotina</taxon>
        <taxon>Eurotiomycetes</taxon>
        <taxon>Eurotiomycetidae</taxon>
        <taxon>Eurotiales</taxon>
        <taxon>Trichocomaceae</taxon>
        <taxon>Talaromyces</taxon>
        <taxon>Talaromyces sect. Talaromyces</taxon>
    </lineage>
</organism>
<dbReference type="RefSeq" id="XP_002479991.1">
    <property type="nucleotide sequence ID" value="XM_002479946.1"/>
</dbReference>
<feature type="region of interest" description="Disordered" evidence="1">
    <location>
        <begin position="108"/>
        <end position="138"/>
    </location>
</feature>
<reference evidence="3" key="1">
    <citation type="journal article" date="2015" name="Genome Announc.">
        <title>Genome sequence of the AIDS-associated pathogen Penicillium marneffei (ATCC18224) and its near taxonomic relative Talaromyces stipitatus (ATCC10500).</title>
        <authorList>
            <person name="Nierman W.C."/>
            <person name="Fedorova-Abrams N.D."/>
            <person name="Andrianopoulos A."/>
        </authorList>
    </citation>
    <scope>NUCLEOTIDE SEQUENCE [LARGE SCALE GENOMIC DNA]</scope>
    <source>
        <strain evidence="3">ATCC 10500 / CBS 375.48 / QM 6759 / NRRL 1006</strain>
    </source>
</reference>
<dbReference type="InParanoid" id="B8M7K4"/>
<name>B8M7K4_TALSN</name>
<dbReference type="VEuPathDB" id="FungiDB:TSTA_028450"/>
<dbReference type="PhylomeDB" id="B8M7K4"/>
<dbReference type="AlphaFoldDB" id="B8M7K4"/>
<keyword evidence="3" id="KW-1185">Reference proteome</keyword>
<accession>B8M7K4</accession>
<evidence type="ECO:0000313" key="2">
    <source>
        <dbReference type="EMBL" id="EED19557.1"/>
    </source>
</evidence>
<feature type="compositionally biased region" description="Basic and acidic residues" evidence="1">
    <location>
        <begin position="108"/>
        <end position="131"/>
    </location>
</feature>
<dbReference type="GeneID" id="8108361"/>
<gene>
    <name evidence="2" type="ORF">TSTA_028450</name>
</gene>
<dbReference type="Proteomes" id="UP000001745">
    <property type="component" value="Unassembled WGS sequence"/>
</dbReference>
<evidence type="ECO:0000256" key="1">
    <source>
        <dbReference type="SAM" id="MobiDB-lite"/>
    </source>
</evidence>
<dbReference type="HOGENOM" id="CLU_1856648_0_0_1"/>
<dbReference type="EMBL" id="EQ962654">
    <property type="protein sequence ID" value="EED19557.1"/>
    <property type="molecule type" value="Genomic_DNA"/>
</dbReference>
<dbReference type="OrthoDB" id="4226328at2759"/>
<evidence type="ECO:0000313" key="3">
    <source>
        <dbReference type="Proteomes" id="UP000001745"/>
    </source>
</evidence>